<dbReference type="OrthoDB" id="7056876at2"/>
<dbReference type="Pfam" id="PF03982">
    <property type="entry name" value="DAGAT"/>
    <property type="match status" value="1"/>
</dbReference>
<dbReference type="KEGG" id="enn:FRE64_10185"/>
<dbReference type="InterPro" id="IPR016676">
    <property type="entry name" value="P_lipid/glycerol_AcTrfase_prd"/>
</dbReference>
<name>A0A5B8NQ08_9CHRO</name>
<reference evidence="3 4" key="1">
    <citation type="submission" date="2019-08" db="EMBL/GenBank/DDBJ databases">
        <title>Carotenoids and Carotenoid Binding Proteins in the Halophilic Cyanobacterium Euhalothece sp. ZM00.</title>
        <authorList>
            <person name="Cho S.M."/>
            <person name="Song J.Y."/>
            <person name="Park Y.-I."/>
        </authorList>
    </citation>
    <scope>NUCLEOTIDE SEQUENCE [LARGE SCALE GENOMIC DNA]</scope>
    <source>
        <strain evidence="3 4">Z-M001</strain>
    </source>
</reference>
<dbReference type="EMBL" id="CP042326">
    <property type="protein sequence ID" value="QDZ40289.1"/>
    <property type="molecule type" value="Genomic_DNA"/>
</dbReference>
<evidence type="ECO:0000313" key="4">
    <source>
        <dbReference type="Proteomes" id="UP000318453"/>
    </source>
</evidence>
<gene>
    <name evidence="3" type="ORF">FRE64_10185</name>
</gene>
<dbReference type="InterPro" id="IPR007130">
    <property type="entry name" value="DAGAT"/>
</dbReference>
<organism evidence="3 4">
    <name type="scientific">Euhalothece natronophila Z-M001</name>
    <dbReference type="NCBI Taxonomy" id="522448"/>
    <lineage>
        <taxon>Bacteria</taxon>
        <taxon>Bacillati</taxon>
        <taxon>Cyanobacteriota</taxon>
        <taxon>Cyanophyceae</taxon>
        <taxon>Oscillatoriophycideae</taxon>
        <taxon>Chroococcales</taxon>
        <taxon>Halothecacae</taxon>
        <taxon>Halothece cluster</taxon>
        <taxon>Euhalothece</taxon>
    </lineage>
</organism>
<dbReference type="Proteomes" id="UP000318453">
    <property type="component" value="Chromosome"/>
</dbReference>
<evidence type="ECO:0000256" key="1">
    <source>
        <dbReference type="ARBA" id="ARBA00022679"/>
    </source>
</evidence>
<proteinExistence type="predicted"/>
<dbReference type="RefSeq" id="WP_146295972.1">
    <property type="nucleotide sequence ID" value="NZ_CP042326.1"/>
</dbReference>
<evidence type="ECO:0000256" key="2">
    <source>
        <dbReference type="ARBA" id="ARBA00023315"/>
    </source>
</evidence>
<dbReference type="SUPFAM" id="SSF69593">
    <property type="entry name" value="Glycerol-3-phosphate (1)-acyltransferase"/>
    <property type="match status" value="1"/>
</dbReference>
<keyword evidence="1 3" id="KW-0808">Transferase</keyword>
<dbReference type="PANTHER" id="PTHR22753:SF14">
    <property type="entry name" value="MONOACYLGLYCEROL_DIACYLGLYCEROL O-ACYLTRANSFERASE"/>
    <property type="match status" value="1"/>
</dbReference>
<dbReference type="PIRSF" id="PIRSF016753">
    <property type="entry name" value="P_lipid/glycerol_ac_tran_prd"/>
    <property type="match status" value="1"/>
</dbReference>
<accession>A0A5B8NQ08</accession>
<evidence type="ECO:0000313" key="3">
    <source>
        <dbReference type="EMBL" id="QDZ40289.1"/>
    </source>
</evidence>
<keyword evidence="2 3" id="KW-0012">Acyltransferase</keyword>
<dbReference type="AlphaFoldDB" id="A0A5B8NQ08"/>
<dbReference type="PANTHER" id="PTHR22753">
    <property type="entry name" value="TRANSMEMBRANE PROTEIN 68"/>
    <property type="match status" value="1"/>
</dbReference>
<dbReference type="GO" id="GO:0016020">
    <property type="term" value="C:membrane"/>
    <property type="evidence" value="ECO:0007669"/>
    <property type="project" value="TreeGrafter"/>
</dbReference>
<sequence>MNFWGYSPDEVLDQRDPKLLQSLLPIWQFLYDWYFRVETEGWHHIPQQGSFLLVSSHNGGLASPDLSMFFFDWVRRFGAERPVYGLMQQEAFTSARMLRSVARAGAVPATVRMATAAFKRESPVLVYPGGAEDLFRPYSRRNEIELAGRKGFIKLALRENVPIIPLVSVGAHETLVVLTDCKELMSFLRQFDLVDASTPLTQIFPIYLGLPWGIGIGFAPNLPLPAKIYTKVCSPIRFERSGREAARDRAYVDACYQQVYQAMQTSLDDLVARSQQRNFF</sequence>
<keyword evidence="4" id="KW-1185">Reference proteome</keyword>
<dbReference type="GO" id="GO:0008374">
    <property type="term" value="F:O-acyltransferase activity"/>
    <property type="evidence" value="ECO:0007669"/>
    <property type="project" value="InterPro"/>
</dbReference>
<protein>
    <submittedName>
        <fullName evidence="3">Glycerol acyltransferase</fullName>
    </submittedName>
</protein>